<dbReference type="PANTHER" id="PTHR10584:SF166">
    <property type="entry name" value="RIBOKINASE"/>
    <property type="match status" value="1"/>
</dbReference>
<dbReference type="InterPro" id="IPR029056">
    <property type="entry name" value="Ribokinase-like"/>
</dbReference>
<evidence type="ECO:0000256" key="1">
    <source>
        <dbReference type="ARBA" id="ARBA00022679"/>
    </source>
</evidence>
<dbReference type="InterPro" id="IPR002173">
    <property type="entry name" value="Carboh/pur_kinase_PfkB_CS"/>
</dbReference>
<evidence type="ECO:0000313" key="5">
    <source>
        <dbReference type="Proteomes" id="UP000197098"/>
    </source>
</evidence>
<dbReference type="EMBL" id="CP022114">
    <property type="protein sequence ID" value="ASG64139.1"/>
    <property type="molecule type" value="Genomic_DNA"/>
</dbReference>
<gene>
    <name evidence="4" type="ORF">CEW81_20740</name>
</gene>
<protein>
    <recommendedName>
        <fullName evidence="3">Carbohydrate kinase PfkB domain-containing protein</fullName>
    </recommendedName>
</protein>
<dbReference type="PROSITE" id="PS00584">
    <property type="entry name" value="PFKB_KINASES_2"/>
    <property type="match status" value="1"/>
</dbReference>
<keyword evidence="2" id="KW-0418">Kinase</keyword>
<keyword evidence="1" id="KW-0808">Transferase</keyword>
<dbReference type="Pfam" id="PF00294">
    <property type="entry name" value="PfkB"/>
    <property type="match status" value="1"/>
</dbReference>
<reference evidence="4 5" key="1">
    <citation type="submission" date="2017-06" db="EMBL/GenBank/DDBJ databases">
        <title>Origin of plasmid-mediated fosfomycin resistance gene fosA3.</title>
        <authorList>
            <person name="Ito R."/>
            <person name="Pacey M.P."/>
            <person name="Doi Y."/>
        </authorList>
    </citation>
    <scope>NUCLEOTIDE SEQUENCE [LARGE SCALE GENOMIC DNA]</scope>
    <source>
        <strain evidence="4 5">YDC799</strain>
    </source>
</reference>
<dbReference type="GO" id="GO:0016301">
    <property type="term" value="F:kinase activity"/>
    <property type="evidence" value="ECO:0007669"/>
    <property type="project" value="UniProtKB-KW"/>
</dbReference>
<dbReference type="PANTHER" id="PTHR10584">
    <property type="entry name" value="SUGAR KINASE"/>
    <property type="match status" value="1"/>
</dbReference>
<sequence>MVPSIAIASIDSTGAGDAFIGALLQQIAKPDCQFDNYDHMQKAVLWANVCGALTCTRFGAIDAIPYAAEVNTCLDREA</sequence>
<proteinExistence type="predicted"/>
<dbReference type="InterPro" id="IPR011611">
    <property type="entry name" value="PfkB_dom"/>
</dbReference>
<organism evidence="4 5">
    <name type="scientific">Kluyvera genomosp. 3</name>
    <dbReference type="NCBI Taxonomy" id="2774055"/>
    <lineage>
        <taxon>Bacteria</taxon>
        <taxon>Pseudomonadati</taxon>
        <taxon>Pseudomonadota</taxon>
        <taxon>Gammaproteobacteria</taxon>
        <taxon>Enterobacterales</taxon>
        <taxon>Enterobacteriaceae</taxon>
        <taxon>Kluyvera</taxon>
    </lineage>
</organism>
<name>A0A248KKS7_9ENTR</name>
<evidence type="ECO:0000256" key="2">
    <source>
        <dbReference type="ARBA" id="ARBA00022777"/>
    </source>
</evidence>
<dbReference type="Gene3D" id="3.40.1190.20">
    <property type="match status" value="1"/>
</dbReference>
<dbReference type="SUPFAM" id="SSF53613">
    <property type="entry name" value="Ribokinase-like"/>
    <property type="match status" value="1"/>
</dbReference>
<accession>A0A248KKS7</accession>
<evidence type="ECO:0000259" key="3">
    <source>
        <dbReference type="Pfam" id="PF00294"/>
    </source>
</evidence>
<dbReference type="GO" id="GO:0005829">
    <property type="term" value="C:cytosol"/>
    <property type="evidence" value="ECO:0007669"/>
    <property type="project" value="TreeGrafter"/>
</dbReference>
<evidence type="ECO:0000313" key="4">
    <source>
        <dbReference type="EMBL" id="ASG64139.1"/>
    </source>
</evidence>
<dbReference type="Proteomes" id="UP000197098">
    <property type="component" value="Chromosome"/>
</dbReference>
<feature type="domain" description="Carbohydrate kinase PfkB" evidence="3">
    <location>
        <begin position="3"/>
        <end position="65"/>
    </location>
</feature>
<dbReference type="AlphaFoldDB" id="A0A248KKS7"/>